<organism evidence="2">
    <name type="scientific">Cladocopium goreaui</name>
    <dbReference type="NCBI Taxonomy" id="2562237"/>
    <lineage>
        <taxon>Eukaryota</taxon>
        <taxon>Sar</taxon>
        <taxon>Alveolata</taxon>
        <taxon>Dinophyceae</taxon>
        <taxon>Suessiales</taxon>
        <taxon>Symbiodiniaceae</taxon>
        <taxon>Cladocopium</taxon>
    </lineage>
</organism>
<reference evidence="3 4" key="2">
    <citation type="submission" date="2024-05" db="EMBL/GenBank/DDBJ databases">
        <authorList>
            <person name="Chen Y."/>
            <person name="Shah S."/>
            <person name="Dougan E. K."/>
            <person name="Thang M."/>
            <person name="Chan C."/>
        </authorList>
    </citation>
    <scope>NUCLEOTIDE SEQUENCE [LARGE SCALE GENOMIC DNA]</scope>
</reference>
<sequence length="89" mass="9900">MWGLKRSEATVPRPDPPDSQEPSISPPLLLQETLDPDMEAWLTEHQLGVLKNTLAWHGYVSLGLLKDLNTEEVEAGICDRVGYSFVTPV</sequence>
<reference evidence="2" key="1">
    <citation type="submission" date="2022-10" db="EMBL/GenBank/DDBJ databases">
        <authorList>
            <person name="Chen Y."/>
            <person name="Dougan E. K."/>
            <person name="Chan C."/>
            <person name="Rhodes N."/>
            <person name="Thang M."/>
        </authorList>
    </citation>
    <scope>NUCLEOTIDE SEQUENCE</scope>
</reference>
<evidence type="ECO:0000256" key="1">
    <source>
        <dbReference type="SAM" id="MobiDB-lite"/>
    </source>
</evidence>
<dbReference type="EMBL" id="CAMXCT010000230">
    <property type="protein sequence ID" value="CAI3975886.1"/>
    <property type="molecule type" value="Genomic_DNA"/>
</dbReference>
<comment type="caution">
    <text evidence="2">The sequence shown here is derived from an EMBL/GenBank/DDBJ whole genome shotgun (WGS) entry which is preliminary data.</text>
</comment>
<proteinExistence type="predicted"/>
<keyword evidence="4" id="KW-1185">Reference proteome</keyword>
<dbReference type="Proteomes" id="UP001152797">
    <property type="component" value="Unassembled WGS sequence"/>
</dbReference>
<dbReference type="AlphaFoldDB" id="A0A9P1BM82"/>
<accession>A0A9P1BM82</accession>
<dbReference type="EMBL" id="CAMXCT030000230">
    <property type="protein sequence ID" value="CAL4763198.1"/>
    <property type="molecule type" value="Genomic_DNA"/>
</dbReference>
<protein>
    <submittedName>
        <fullName evidence="2">Uncharacterized protein</fullName>
    </submittedName>
</protein>
<gene>
    <name evidence="2" type="ORF">C1SCF055_LOCUS4159</name>
</gene>
<name>A0A9P1BM82_9DINO</name>
<feature type="region of interest" description="Disordered" evidence="1">
    <location>
        <begin position="1"/>
        <end position="27"/>
    </location>
</feature>
<evidence type="ECO:0000313" key="4">
    <source>
        <dbReference type="Proteomes" id="UP001152797"/>
    </source>
</evidence>
<evidence type="ECO:0000313" key="3">
    <source>
        <dbReference type="EMBL" id="CAL4763198.1"/>
    </source>
</evidence>
<dbReference type="EMBL" id="CAMXCT020000230">
    <property type="protein sequence ID" value="CAL1129261.1"/>
    <property type="molecule type" value="Genomic_DNA"/>
</dbReference>
<evidence type="ECO:0000313" key="2">
    <source>
        <dbReference type="EMBL" id="CAI3975886.1"/>
    </source>
</evidence>